<evidence type="ECO:0000256" key="2">
    <source>
        <dbReference type="ARBA" id="ARBA00022512"/>
    </source>
</evidence>
<evidence type="ECO:0000256" key="1">
    <source>
        <dbReference type="ARBA" id="ARBA00004191"/>
    </source>
</evidence>
<sequence length="278" mass="28041">MHTSLCLILLSCVPSILAQAVEEGIAPSAPPPPGCEQTIESNFTIGIATQLGSHGRRDSTSALTAGALEVSLKDGILRDPIGRIGAIVANRQFQFDGPPQAGTIYTGGFSVCENSSLALGGSTVWYRCMSGAFGNLYDQSIGDQCHQVSIVASLLNPPAPLSSSIASTSIVSTASSTTASPSSTTPLTKHSFEPSTLSMSISASSSSSKNGTISTATLPASTSTFTASTASTQDVPKPSSIGETSPSVPTESSGGAQSVALPKMISALIGILGAAVFL</sequence>
<comment type="similarity">
    <text evidence="5">Belongs to the PIR protein family.</text>
</comment>
<dbReference type="RefSeq" id="XP_033379913.1">
    <property type="nucleotide sequence ID" value="XM_033522757.1"/>
</dbReference>
<gene>
    <name evidence="9" type="ORF">BU24DRAFT_284207</name>
</gene>
<evidence type="ECO:0000256" key="4">
    <source>
        <dbReference type="ARBA" id="ARBA00022729"/>
    </source>
</evidence>
<reference evidence="9" key="1">
    <citation type="journal article" date="2020" name="Stud. Mycol.">
        <title>101 Dothideomycetes genomes: a test case for predicting lifestyles and emergence of pathogens.</title>
        <authorList>
            <person name="Haridas S."/>
            <person name="Albert R."/>
            <person name="Binder M."/>
            <person name="Bloem J."/>
            <person name="Labutti K."/>
            <person name="Salamov A."/>
            <person name="Andreopoulos B."/>
            <person name="Baker S."/>
            <person name="Barry K."/>
            <person name="Bills G."/>
            <person name="Bluhm B."/>
            <person name="Cannon C."/>
            <person name="Castanera R."/>
            <person name="Culley D."/>
            <person name="Daum C."/>
            <person name="Ezra D."/>
            <person name="Gonzalez J."/>
            <person name="Henrissat B."/>
            <person name="Kuo A."/>
            <person name="Liang C."/>
            <person name="Lipzen A."/>
            <person name="Lutzoni F."/>
            <person name="Magnuson J."/>
            <person name="Mondo S."/>
            <person name="Nolan M."/>
            <person name="Ohm R."/>
            <person name="Pangilinan J."/>
            <person name="Park H.-J."/>
            <person name="Ramirez L."/>
            <person name="Alfaro M."/>
            <person name="Sun H."/>
            <person name="Tritt A."/>
            <person name="Yoshinaga Y."/>
            <person name="Zwiers L.-H."/>
            <person name="Turgeon B."/>
            <person name="Goodwin S."/>
            <person name="Spatafora J."/>
            <person name="Crous P."/>
            <person name="Grigoriev I."/>
        </authorList>
    </citation>
    <scope>NUCLEOTIDE SEQUENCE</scope>
    <source>
        <strain evidence="9">CBS 175.79</strain>
    </source>
</reference>
<name>A0A6A5XGT3_9PLEO</name>
<dbReference type="GO" id="GO:0009277">
    <property type="term" value="C:fungal-type cell wall"/>
    <property type="evidence" value="ECO:0007669"/>
    <property type="project" value="TreeGrafter"/>
</dbReference>
<evidence type="ECO:0000313" key="10">
    <source>
        <dbReference type="Proteomes" id="UP000799778"/>
    </source>
</evidence>
<feature type="domain" description="Cell wall mannoprotein PIR1-like C-terminal" evidence="8">
    <location>
        <begin position="75"/>
        <end position="148"/>
    </location>
</feature>
<keyword evidence="2" id="KW-0134">Cell wall</keyword>
<dbReference type="GeneID" id="54280154"/>
<accession>A0A6A5XGT3</accession>
<keyword evidence="4 7" id="KW-0732">Signal</keyword>
<dbReference type="Proteomes" id="UP000799778">
    <property type="component" value="Unassembled WGS sequence"/>
</dbReference>
<dbReference type="GO" id="GO:0005199">
    <property type="term" value="F:structural constituent of cell wall"/>
    <property type="evidence" value="ECO:0007669"/>
    <property type="project" value="TreeGrafter"/>
</dbReference>
<keyword evidence="3" id="KW-0964">Secreted</keyword>
<dbReference type="PANTHER" id="PTHR47254">
    <property type="entry name" value="CELL WALL MANNOPROTEIN CIS3-RELATED"/>
    <property type="match status" value="1"/>
</dbReference>
<feature type="compositionally biased region" description="Polar residues" evidence="6">
    <location>
        <begin position="241"/>
        <end position="256"/>
    </location>
</feature>
<dbReference type="EMBL" id="ML978074">
    <property type="protein sequence ID" value="KAF2011574.1"/>
    <property type="molecule type" value="Genomic_DNA"/>
</dbReference>
<evidence type="ECO:0000313" key="9">
    <source>
        <dbReference type="EMBL" id="KAF2011574.1"/>
    </source>
</evidence>
<dbReference type="PANTHER" id="PTHR47254:SF1">
    <property type="entry name" value="CELL WALL MANNOPROTEIN CIS3-RELATED"/>
    <property type="match status" value="1"/>
</dbReference>
<organism evidence="9 10">
    <name type="scientific">Aaosphaeria arxii CBS 175.79</name>
    <dbReference type="NCBI Taxonomy" id="1450172"/>
    <lineage>
        <taxon>Eukaryota</taxon>
        <taxon>Fungi</taxon>
        <taxon>Dikarya</taxon>
        <taxon>Ascomycota</taxon>
        <taxon>Pezizomycotina</taxon>
        <taxon>Dothideomycetes</taxon>
        <taxon>Pleosporomycetidae</taxon>
        <taxon>Pleosporales</taxon>
        <taxon>Pleosporales incertae sedis</taxon>
        <taxon>Aaosphaeria</taxon>
    </lineage>
</organism>
<dbReference type="Pfam" id="PF22799">
    <property type="entry name" value="PIR1-like_C"/>
    <property type="match status" value="1"/>
</dbReference>
<dbReference type="AlphaFoldDB" id="A0A6A5XGT3"/>
<feature type="signal peptide" evidence="7">
    <location>
        <begin position="1"/>
        <end position="18"/>
    </location>
</feature>
<keyword evidence="10" id="KW-1185">Reference proteome</keyword>
<feature type="region of interest" description="Disordered" evidence="6">
    <location>
        <begin position="225"/>
        <end position="256"/>
    </location>
</feature>
<evidence type="ECO:0000256" key="6">
    <source>
        <dbReference type="SAM" id="MobiDB-lite"/>
    </source>
</evidence>
<comment type="subcellular location">
    <subcellularLocation>
        <location evidence="1">Secreted</location>
        <location evidence="1">Cell wall</location>
    </subcellularLocation>
</comment>
<evidence type="ECO:0000256" key="7">
    <source>
        <dbReference type="SAM" id="SignalP"/>
    </source>
</evidence>
<dbReference type="InterPro" id="IPR054508">
    <property type="entry name" value="PIR1-like_C"/>
</dbReference>
<evidence type="ECO:0000259" key="8">
    <source>
        <dbReference type="Pfam" id="PF22799"/>
    </source>
</evidence>
<proteinExistence type="inferred from homology"/>
<feature type="chain" id="PRO_5025655285" description="Cell wall mannoprotein PIR1-like C-terminal domain-containing protein" evidence="7">
    <location>
        <begin position="19"/>
        <end position="278"/>
    </location>
</feature>
<evidence type="ECO:0000256" key="3">
    <source>
        <dbReference type="ARBA" id="ARBA00022525"/>
    </source>
</evidence>
<dbReference type="OrthoDB" id="5415592at2759"/>
<dbReference type="InterPro" id="IPR051153">
    <property type="entry name" value="Yeast_CWMannoprotein_PIR"/>
</dbReference>
<dbReference type="GO" id="GO:0031505">
    <property type="term" value="P:fungal-type cell wall organization"/>
    <property type="evidence" value="ECO:0007669"/>
    <property type="project" value="TreeGrafter"/>
</dbReference>
<protein>
    <recommendedName>
        <fullName evidence="8">Cell wall mannoprotein PIR1-like C-terminal domain-containing protein</fullName>
    </recommendedName>
</protein>
<evidence type="ECO:0000256" key="5">
    <source>
        <dbReference type="ARBA" id="ARBA00038219"/>
    </source>
</evidence>